<keyword evidence="2" id="KW-1185">Reference proteome</keyword>
<evidence type="ECO:0000256" key="1">
    <source>
        <dbReference type="SAM" id="MobiDB-lite"/>
    </source>
</evidence>
<evidence type="ECO:0000313" key="3">
    <source>
        <dbReference type="RefSeq" id="XP_020086874.1"/>
    </source>
</evidence>
<dbReference type="Gramene" id="Aco002434.1.mrna1">
    <property type="protein sequence ID" value="Aco002434.1.mrna1"/>
    <property type="gene ID" value="Aco002434.1.path1"/>
</dbReference>
<accession>A0A6P5ETL6</accession>
<proteinExistence type="predicted"/>
<evidence type="ECO:0000313" key="2">
    <source>
        <dbReference type="Proteomes" id="UP000515123"/>
    </source>
</evidence>
<dbReference type="Proteomes" id="UP000515123">
    <property type="component" value="Linkage group 4"/>
</dbReference>
<sequence length="120" mass="13392">MACGICKPFSTPPFLPHRRRTPKEAKMEELPGRLSPVDAPSSEPTPKPNPLNLNRLISLDLAMPWECVADLVRPDQQCRISVSRCLTSISGRSTVIFGYWIGPDIEDGWGYVEATLDRIL</sequence>
<organism evidence="2 3">
    <name type="scientific">Ananas comosus</name>
    <name type="common">Pineapple</name>
    <name type="synonym">Ananas ananas</name>
    <dbReference type="NCBI Taxonomy" id="4615"/>
    <lineage>
        <taxon>Eukaryota</taxon>
        <taxon>Viridiplantae</taxon>
        <taxon>Streptophyta</taxon>
        <taxon>Embryophyta</taxon>
        <taxon>Tracheophyta</taxon>
        <taxon>Spermatophyta</taxon>
        <taxon>Magnoliopsida</taxon>
        <taxon>Liliopsida</taxon>
        <taxon>Poales</taxon>
        <taxon>Bromeliaceae</taxon>
        <taxon>Bromelioideae</taxon>
        <taxon>Ananas</taxon>
    </lineage>
</organism>
<reference evidence="2" key="1">
    <citation type="journal article" date="2015" name="Nat. Genet.">
        <title>The pineapple genome and the evolution of CAM photosynthesis.</title>
        <authorList>
            <person name="Ming R."/>
            <person name="VanBuren R."/>
            <person name="Wai C.M."/>
            <person name="Tang H."/>
            <person name="Schatz M.C."/>
            <person name="Bowers J.E."/>
            <person name="Lyons E."/>
            <person name="Wang M.L."/>
            <person name="Chen J."/>
            <person name="Biggers E."/>
            <person name="Zhang J."/>
            <person name="Huang L."/>
            <person name="Zhang L."/>
            <person name="Miao W."/>
            <person name="Zhang J."/>
            <person name="Ye Z."/>
            <person name="Miao C."/>
            <person name="Lin Z."/>
            <person name="Wang H."/>
            <person name="Zhou H."/>
            <person name="Yim W.C."/>
            <person name="Priest H.D."/>
            <person name="Zheng C."/>
            <person name="Woodhouse M."/>
            <person name="Edger P.P."/>
            <person name="Guyot R."/>
            <person name="Guo H.B."/>
            <person name="Guo H."/>
            <person name="Zheng G."/>
            <person name="Singh R."/>
            <person name="Sharma A."/>
            <person name="Min X."/>
            <person name="Zheng Y."/>
            <person name="Lee H."/>
            <person name="Gurtowski J."/>
            <person name="Sedlazeck F.J."/>
            <person name="Harkess A."/>
            <person name="McKain M.R."/>
            <person name="Liao Z."/>
            <person name="Fang J."/>
            <person name="Liu J."/>
            <person name="Zhang X."/>
            <person name="Zhang Q."/>
            <person name="Hu W."/>
            <person name="Qin Y."/>
            <person name="Wang K."/>
            <person name="Chen L.Y."/>
            <person name="Shirley N."/>
            <person name="Lin Y.R."/>
            <person name="Liu L.Y."/>
            <person name="Hernandez A.G."/>
            <person name="Wright C.L."/>
            <person name="Bulone V."/>
            <person name="Tuskan G.A."/>
            <person name="Heath K."/>
            <person name="Zee F."/>
            <person name="Moore P.H."/>
            <person name="Sunkar R."/>
            <person name="Leebens-Mack J.H."/>
            <person name="Mockler T."/>
            <person name="Bennetzen J.L."/>
            <person name="Freeling M."/>
            <person name="Sankoff D."/>
            <person name="Paterson A.H."/>
            <person name="Zhu X."/>
            <person name="Yang X."/>
            <person name="Smith J.A."/>
            <person name="Cushman J.C."/>
            <person name="Paull R.E."/>
            <person name="Yu Q."/>
        </authorList>
    </citation>
    <scope>NUCLEOTIDE SEQUENCE [LARGE SCALE GENOMIC DNA]</scope>
    <source>
        <strain evidence="2">cv. F153</strain>
    </source>
</reference>
<dbReference type="RefSeq" id="XP_020086874.1">
    <property type="nucleotide sequence ID" value="XM_020231285.1"/>
</dbReference>
<feature type="region of interest" description="Disordered" evidence="1">
    <location>
        <begin position="10"/>
        <end position="50"/>
    </location>
</feature>
<dbReference type="OrthoDB" id="1685715at2759"/>
<reference evidence="3" key="2">
    <citation type="submission" date="2025-08" db="UniProtKB">
        <authorList>
            <consortium name="RefSeq"/>
        </authorList>
    </citation>
    <scope>IDENTIFICATION</scope>
    <source>
        <tissue evidence="3">Leaf</tissue>
    </source>
</reference>
<protein>
    <submittedName>
        <fullName evidence="3">Uncharacterized protein LOC109709190 isoform X1</fullName>
    </submittedName>
</protein>
<dbReference type="AlphaFoldDB" id="A0A6P5ETL6"/>
<feature type="compositionally biased region" description="Basic and acidic residues" evidence="1">
    <location>
        <begin position="22"/>
        <end position="31"/>
    </location>
</feature>
<dbReference type="GeneID" id="109709190"/>
<gene>
    <name evidence="3" type="primary">LOC109709190</name>
</gene>
<name>A0A6P5ETL6_ANACO</name>